<dbReference type="Gene3D" id="1.10.3730.20">
    <property type="match status" value="1"/>
</dbReference>
<dbReference type="Pfam" id="PF00892">
    <property type="entry name" value="EamA"/>
    <property type="match status" value="1"/>
</dbReference>
<evidence type="ECO:0000313" key="4">
    <source>
        <dbReference type="Proteomes" id="UP000766629"/>
    </source>
</evidence>
<reference evidence="3 4" key="1">
    <citation type="submission" date="2021-06" db="EMBL/GenBank/DDBJ databases">
        <title>50 bacteria genomes isolated from Dapeng, Shenzhen, China.</title>
        <authorList>
            <person name="Zheng W."/>
            <person name="Yu S."/>
            <person name="Huang Y."/>
        </authorList>
    </citation>
    <scope>NUCLEOTIDE SEQUENCE [LARGE SCALE GENOMIC DNA]</scope>
    <source>
        <strain evidence="3 4">DP1N14-2</strain>
    </source>
</reference>
<evidence type="ECO:0000256" key="1">
    <source>
        <dbReference type="SAM" id="Phobius"/>
    </source>
</evidence>
<sequence>MKLVVLAHLAVAFAPLITFLLKLGVEDINSDFDALIQTAVVLVALSVLVGATGKFQSLRSVGPGTWVFLILSELATSVSWLCHSRAMHLGEASRVAPADNLSVVFGAPIAAVLLGERLSAMGWLGAGLIAASAVLVAAAP</sequence>
<dbReference type="InterPro" id="IPR037185">
    <property type="entry name" value="EmrE-like"/>
</dbReference>
<dbReference type="InterPro" id="IPR000620">
    <property type="entry name" value="EamA_dom"/>
</dbReference>
<feature type="transmembrane region" description="Helical" evidence="1">
    <location>
        <begin position="32"/>
        <end position="53"/>
    </location>
</feature>
<name>A0ABS7NEP0_9RHOB</name>
<dbReference type="SUPFAM" id="SSF103481">
    <property type="entry name" value="Multidrug resistance efflux transporter EmrE"/>
    <property type="match status" value="1"/>
</dbReference>
<gene>
    <name evidence="3" type="ORF">KUV26_07755</name>
</gene>
<dbReference type="RefSeq" id="WP_222507928.1">
    <property type="nucleotide sequence ID" value="NZ_JAHVJA010000002.1"/>
</dbReference>
<accession>A0ABS7NEP0</accession>
<feature type="transmembrane region" description="Helical" evidence="1">
    <location>
        <begin position="120"/>
        <end position="139"/>
    </location>
</feature>
<comment type="caution">
    <text evidence="3">The sequence shown here is derived from an EMBL/GenBank/DDBJ whole genome shotgun (WGS) entry which is preliminary data.</text>
</comment>
<protein>
    <submittedName>
        <fullName evidence="3">EamA family transporter</fullName>
    </submittedName>
</protein>
<keyword evidence="1" id="KW-1133">Transmembrane helix</keyword>
<feature type="transmembrane region" description="Helical" evidence="1">
    <location>
        <begin position="6"/>
        <end position="25"/>
    </location>
</feature>
<keyword evidence="1" id="KW-0812">Transmembrane</keyword>
<keyword evidence="4" id="KW-1185">Reference proteome</keyword>
<evidence type="ECO:0000259" key="2">
    <source>
        <dbReference type="Pfam" id="PF00892"/>
    </source>
</evidence>
<dbReference type="Proteomes" id="UP000766629">
    <property type="component" value="Unassembled WGS sequence"/>
</dbReference>
<dbReference type="EMBL" id="JAHVJA010000002">
    <property type="protein sequence ID" value="MBY6139331.1"/>
    <property type="molecule type" value="Genomic_DNA"/>
</dbReference>
<organism evidence="3 4">
    <name type="scientific">Leisingera daeponensis</name>
    <dbReference type="NCBI Taxonomy" id="405746"/>
    <lineage>
        <taxon>Bacteria</taxon>
        <taxon>Pseudomonadati</taxon>
        <taxon>Pseudomonadota</taxon>
        <taxon>Alphaproteobacteria</taxon>
        <taxon>Rhodobacterales</taxon>
        <taxon>Roseobacteraceae</taxon>
        <taxon>Leisingera</taxon>
    </lineage>
</organism>
<evidence type="ECO:0000313" key="3">
    <source>
        <dbReference type="EMBL" id="MBY6139331.1"/>
    </source>
</evidence>
<feature type="transmembrane region" description="Helical" evidence="1">
    <location>
        <begin position="65"/>
        <end position="83"/>
    </location>
</feature>
<feature type="domain" description="EamA" evidence="2">
    <location>
        <begin position="4"/>
        <end position="136"/>
    </location>
</feature>
<keyword evidence="1" id="KW-0472">Membrane</keyword>
<proteinExistence type="predicted"/>